<accession>A0A0A1WMR4</accession>
<keyword evidence="7 9" id="KW-0645">Protease</keyword>
<reference evidence="9" key="1">
    <citation type="submission" date="2014-11" db="EMBL/GenBank/DDBJ databases">
        <authorList>
            <person name="Geib S."/>
        </authorList>
    </citation>
    <scope>NUCLEOTIDE SEQUENCE</scope>
</reference>
<feature type="domain" description="Peptidase S1" evidence="8">
    <location>
        <begin position="53"/>
        <end position="319"/>
    </location>
</feature>
<dbReference type="CDD" id="cd00190">
    <property type="entry name" value="Tryp_SPc"/>
    <property type="match status" value="1"/>
</dbReference>
<comment type="similarity">
    <text evidence="6">Belongs to the peptidase S1 family. CLIP subfamily.</text>
</comment>
<dbReference type="InterPro" id="IPR009003">
    <property type="entry name" value="Peptidase_S1_PA"/>
</dbReference>
<evidence type="ECO:0000256" key="4">
    <source>
        <dbReference type="ARBA" id="ARBA00023157"/>
    </source>
</evidence>
<keyword evidence="1" id="KW-0732">Signal</keyword>
<name>A0A0A1WMR4_ZEUCU</name>
<dbReference type="AlphaFoldDB" id="A0A0A1WMR4"/>
<keyword evidence="2" id="KW-0106">Calcium</keyword>
<dbReference type="InterPro" id="IPR051487">
    <property type="entry name" value="Ser/Thr_Proteases_Immune/Dev"/>
</dbReference>
<dbReference type="FunFam" id="2.40.10.10:FF:000028">
    <property type="entry name" value="Serine protease easter"/>
    <property type="match status" value="1"/>
</dbReference>
<dbReference type="PANTHER" id="PTHR24256">
    <property type="entry name" value="TRYPTASE-RELATED"/>
    <property type="match status" value="1"/>
</dbReference>
<evidence type="ECO:0000256" key="1">
    <source>
        <dbReference type="ARBA" id="ARBA00022729"/>
    </source>
</evidence>
<evidence type="ECO:0000313" key="9">
    <source>
        <dbReference type="EMBL" id="JAC99717.1"/>
    </source>
</evidence>
<evidence type="ECO:0000256" key="5">
    <source>
        <dbReference type="ARBA" id="ARBA00023180"/>
    </source>
</evidence>
<dbReference type="InterPro" id="IPR001314">
    <property type="entry name" value="Peptidase_S1A"/>
</dbReference>
<sequence length="320" mass="35599">NRLTSVFGMGLTKGVRFFIIYGIFSSLEHIIEIQADTLPTPTECGKVDLSTRIFGGVQTHVDEFPWSTMLIYENKVNGDVGFACGGALINHYHILTAAHCTQSEIMAKQNLVLSKVRLGEWNTESEIDCEMYENDDVLCSPGFRDYAIQEKIVHPQYDNRTQANDIALLRLAQEVEYTNFISPICLPLQADAVQKLYENVAAEVAGWGQTETALYSKVKLKTTVTVKNLEQCKNHNMPQRVKNRIGGNQLCAMGIGTDACHGDSGGPLMLQDMQNGKNAYYVIGVISFGFDKKTCAVDGYASIYTRLGPYIGWIKEQTQK</sequence>
<keyword evidence="7" id="KW-0720">Serine protease</keyword>
<feature type="non-terminal residue" evidence="9">
    <location>
        <position position="1"/>
    </location>
</feature>
<dbReference type="PROSITE" id="PS50240">
    <property type="entry name" value="TRYPSIN_DOM"/>
    <property type="match status" value="1"/>
</dbReference>
<protein>
    <submittedName>
        <fullName evidence="9">Serine protease easter</fullName>
    </submittedName>
</protein>
<keyword evidence="7" id="KW-0378">Hydrolase</keyword>
<dbReference type="PRINTS" id="PR00722">
    <property type="entry name" value="CHYMOTRYPSIN"/>
</dbReference>
<dbReference type="EMBL" id="GBXI01014574">
    <property type="protein sequence ID" value="JAC99717.1"/>
    <property type="molecule type" value="Transcribed_RNA"/>
</dbReference>
<dbReference type="GO" id="GO:0004252">
    <property type="term" value="F:serine-type endopeptidase activity"/>
    <property type="evidence" value="ECO:0007669"/>
    <property type="project" value="InterPro"/>
</dbReference>
<evidence type="ECO:0000259" key="8">
    <source>
        <dbReference type="PROSITE" id="PS50240"/>
    </source>
</evidence>
<dbReference type="InterPro" id="IPR043504">
    <property type="entry name" value="Peptidase_S1_PA_chymotrypsin"/>
</dbReference>
<dbReference type="SUPFAM" id="SSF50494">
    <property type="entry name" value="Trypsin-like serine proteases"/>
    <property type="match status" value="1"/>
</dbReference>
<dbReference type="GO" id="GO:0006508">
    <property type="term" value="P:proteolysis"/>
    <property type="evidence" value="ECO:0007669"/>
    <property type="project" value="UniProtKB-KW"/>
</dbReference>
<evidence type="ECO:0000256" key="7">
    <source>
        <dbReference type="RuleBase" id="RU363034"/>
    </source>
</evidence>
<keyword evidence="5" id="KW-0325">Glycoprotein</keyword>
<keyword evidence="4" id="KW-1015">Disulfide bond</keyword>
<dbReference type="Pfam" id="PF00089">
    <property type="entry name" value="Trypsin"/>
    <property type="match status" value="1"/>
</dbReference>
<keyword evidence="3" id="KW-0865">Zymogen</keyword>
<dbReference type="InterPro" id="IPR018114">
    <property type="entry name" value="TRYPSIN_HIS"/>
</dbReference>
<dbReference type="SMART" id="SM00020">
    <property type="entry name" value="Tryp_SPc"/>
    <property type="match status" value="1"/>
</dbReference>
<reference evidence="9" key="2">
    <citation type="journal article" date="2015" name="Gigascience">
        <title>Reconstructing a comprehensive transcriptome assembly of a white-pupal translocated strain of the pest fruit fly Bactrocera cucurbitae.</title>
        <authorList>
            <person name="Sim S.B."/>
            <person name="Calla B."/>
            <person name="Hall B."/>
            <person name="DeRego T."/>
            <person name="Geib S.M."/>
        </authorList>
    </citation>
    <scope>NUCLEOTIDE SEQUENCE</scope>
</reference>
<proteinExistence type="inferred from homology"/>
<evidence type="ECO:0000256" key="2">
    <source>
        <dbReference type="ARBA" id="ARBA00022837"/>
    </source>
</evidence>
<gene>
    <name evidence="9" type="primary">ea_37</name>
    <name evidence="9" type="ORF">g.1472</name>
</gene>
<evidence type="ECO:0000256" key="3">
    <source>
        <dbReference type="ARBA" id="ARBA00023145"/>
    </source>
</evidence>
<dbReference type="InterPro" id="IPR033116">
    <property type="entry name" value="TRYPSIN_SER"/>
</dbReference>
<dbReference type="Gene3D" id="2.40.10.10">
    <property type="entry name" value="Trypsin-like serine proteases"/>
    <property type="match status" value="2"/>
</dbReference>
<dbReference type="InterPro" id="IPR001254">
    <property type="entry name" value="Trypsin_dom"/>
</dbReference>
<dbReference type="PROSITE" id="PS00134">
    <property type="entry name" value="TRYPSIN_HIS"/>
    <property type="match status" value="1"/>
</dbReference>
<dbReference type="PROSITE" id="PS00135">
    <property type="entry name" value="TRYPSIN_SER"/>
    <property type="match status" value="1"/>
</dbReference>
<evidence type="ECO:0000256" key="6">
    <source>
        <dbReference type="ARBA" id="ARBA00024195"/>
    </source>
</evidence>
<organism evidence="9">
    <name type="scientific">Zeugodacus cucurbitae</name>
    <name type="common">Melon fruit fly</name>
    <name type="synonym">Bactrocera cucurbitae</name>
    <dbReference type="NCBI Taxonomy" id="28588"/>
    <lineage>
        <taxon>Eukaryota</taxon>
        <taxon>Metazoa</taxon>
        <taxon>Ecdysozoa</taxon>
        <taxon>Arthropoda</taxon>
        <taxon>Hexapoda</taxon>
        <taxon>Insecta</taxon>
        <taxon>Pterygota</taxon>
        <taxon>Neoptera</taxon>
        <taxon>Endopterygota</taxon>
        <taxon>Diptera</taxon>
        <taxon>Brachycera</taxon>
        <taxon>Muscomorpha</taxon>
        <taxon>Tephritoidea</taxon>
        <taxon>Tephritidae</taxon>
        <taxon>Zeugodacus</taxon>
        <taxon>Zeugodacus</taxon>
    </lineage>
</organism>